<dbReference type="Proteomes" id="UP000799767">
    <property type="component" value="Unassembled WGS sequence"/>
</dbReference>
<keyword evidence="3" id="KW-1185">Reference proteome</keyword>
<reference evidence="2" key="1">
    <citation type="journal article" date="2020" name="Stud. Mycol.">
        <title>101 Dothideomycetes genomes: a test case for predicting lifestyles and emergence of pathogens.</title>
        <authorList>
            <person name="Haridas S."/>
            <person name="Albert R."/>
            <person name="Binder M."/>
            <person name="Bloem J."/>
            <person name="Labutti K."/>
            <person name="Salamov A."/>
            <person name="Andreopoulos B."/>
            <person name="Baker S."/>
            <person name="Barry K."/>
            <person name="Bills G."/>
            <person name="Bluhm B."/>
            <person name="Cannon C."/>
            <person name="Castanera R."/>
            <person name="Culley D."/>
            <person name="Daum C."/>
            <person name="Ezra D."/>
            <person name="Gonzalez J."/>
            <person name="Henrissat B."/>
            <person name="Kuo A."/>
            <person name="Liang C."/>
            <person name="Lipzen A."/>
            <person name="Lutzoni F."/>
            <person name="Magnuson J."/>
            <person name="Mondo S."/>
            <person name="Nolan M."/>
            <person name="Ohm R."/>
            <person name="Pangilinan J."/>
            <person name="Park H.-J."/>
            <person name="Ramirez L."/>
            <person name="Alfaro M."/>
            <person name="Sun H."/>
            <person name="Tritt A."/>
            <person name="Yoshinaga Y."/>
            <person name="Zwiers L.-H."/>
            <person name="Turgeon B."/>
            <person name="Goodwin S."/>
            <person name="Spatafora J."/>
            <person name="Crous P."/>
            <person name="Grigoriev I."/>
        </authorList>
    </citation>
    <scope>NUCLEOTIDE SEQUENCE</scope>
    <source>
        <strain evidence="2">CBS 113389</strain>
    </source>
</reference>
<proteinExistence type="predicted"/>
<protein>
    <submittedName>
        <fullName evidence="2">Uncharacterized protein</fullName>
    </submittedName>
</protein>
<evidence type="ECO:0000313" key="2">
    <source>
        <dbReference type="EMBL" id="KAF2483651.1"/>
    </source>
</evidence>
<feature type="signal peptide" evidence="1">
    <location>
        <begin position="1"/>
        <end position="21"/>
    </location>
</feature>
<dbReference type="RefSeq" id="XP_033590221.1">
    <property type="nucleotide sequence ID" value="XM_033733651.1"/>
</dbReference>
<evidence type="ECO:0000256" key="1">
    <source>
        <dbReference type="SAM" id="SignalP"/>
    </source>
</evidence>
<keyword evidence="1" id="KW-0732">Signal</keyword>
<dbReference type="EMBL" id="MU001635">
    <property type="protein sequence ID" value="KAF2483651.1"/>
    <property type="molecule type" value="Genomic_DNA"/>
</dbReference>
<feature type="chain" id="PRO_5025441305" evidence="1">
    <location>
        <begin position="22"/>
        <end position="175"/>
    </location>
</feature>
<sequence length="175" mass="19151">MPLLCNLIVFALGPFIALASAVRGCPSNGTFRLWATAVDMYLTLGGTCQIPYTFCNSYFDAANTTEYEYTLTNNTILTVAKAPGERQYQVGHFAYSVTHKTLPMGTVLQFGKIHNPNTKCALSGSPADGGCRLMCEQTTPGTTSGVSVVDQHNDNQWYIQPVRGFYRTAVLVEYI</sequence>
<evidence type="ECO:0000313" key="3">
    <source>
        <dbReference type="Proteomes" id="UP000799767"/>
    </source>
</evidence>
<accession>A0A6A6PVA4</accession>
<dbReference type="AlphaFoldDB" id="A0A6A6PVA4"/>
<gene>
    <name evidence="2" type="ORF">BDY17DRAFT_297780</name>
</gene>
<organism evidence="2 3">
    <name type="scientific">Neohortaea acidophila</name>
    <dbReference type="NCBI Taxonomy" id="245834"/>
    <lineage>
        <taxon>Eukaryota</taxon>
        <taxon>Fungi</taxon>
        <taxon>Dikarya</taxon>
        <taxon>Ascomycota</taxon>
        <taxon>Pezizomycotina</taxon>
        <taxon>Dothideomycetes</taxon>
        <taxon>Dothideomycetidae</taxon>
        <taxon>Mycosphaerellales</taxon>
        <taxon>Teratosphaeriaceae</taxon>
        <taxon>Neohortaea</taxon>
    </lineage>
</organism>
<dbReference type="GeneID" id="54474653"/>
<name>A0A6A6PVA4_9PEZI</name>